<feature type="region of interest" description="Disordered" evidence="1">
    <location>
        <begin position="1"/>
        <end position="27"/>
    </location>
</feature>
<accession>A0AAW0IEN1</accession>
<feature type="compositionally biased region" description="Polar residues" evidence="1">
    <location>
        <begin position="1"/>
        <end position="13"/>
    </location>
</feature>
<evidence type="ECO:0000313" key="2">
    <source>
        <dbReference type="EMBL" id="KAK7812651.1"/>
    </source>
</evidence>
<protein>
    <submittedName>
        <fullName evidence="2">Uncharacterized protein</fullName>
    </submittedName>
</protein>
<gene>
    <name evidence="2" type="ORF">U0070_016121</name>
</gene>
<feature type="compositionally biased region" description="Basic and acidic residues" evidence="1">
    <location>
        <begin position="480"/>
        <end position="493"/>
    </location>
</feature>
<dbReference type="Proteomes" id="UP001488838">
    <property type="component" value="Unassembled WGS sequence"/>
</dbReference>
<dbReference type="EMBL" id="JBBHLL010000148">
    <property type="protein sequence ID" value="KAK7812651.1"/>
    <property type="molecule type" value="Genomic_DNA"/>
</dbReference>
<keyword evidence="3" id="KW-1185">Reference proteome</keyword>
<sequence>MAESLTRTDSADGNNDLPHEQDGFSRPMTVEAINSRLIRFENQNFRLHWRLVLQSRSSEDQHRQFQVYSVQGHLRRILNHTLEEEKQLSHVTAQTFHEMTDVRNTKHDVLRGERQHRHIRKTVNGKDGSKPRASINCSSVVKGPILKTESCQISIIHGNSTITKRSPRESPASLVWQKPEASNQTNDSAVNTCKKTRSGLHSLRGDQTHLKEAPVTTASGCCGFHQKTEQLLPGPLCYNCSRQRGSHTEEGKMNGKREETGKQKQAKEKKREEKRREEKRREEKRREEKRREEKKRSPRDADIKGSTQKEKQEKKQAHDGREVWAAEKRKIILRLQHSIELSATKVRKSVHSEPHQEPLTQEMLTTPNPAFSAGIKTNTGVSPAEVKKAEQLRKGSCLLTGRTNKVRLFSLSGAKSFIVTFGSIHCIQRLTRPLDPPMVLVVCSKVTESENGDSSPACTESPCGSRNPRKTLTAPQTLHSSKEYNTEQNRTELTRAPQEPSQICQLPRYNIAKPAETKMLVATTGDLALLALETLTLGELTPPLSNGTGKLTKMTWAGRADSRLAGGGGVSQQRPRLTNLANPQVHPNIHGICDLLEKVKELVLYYAQAKESPSSHVHRSSSRECHGTLSIQQSLNSWMQFYPNYSGLRNLHLAMDGDRDRDPHRNTGLDSLGPNEK</sequence>
<feature type="compositionally biased region" description="Basic and acidic residues" evidence="1">
    <location>
        <begin position="246"/>
        <end position="322"/>
    </location>
</feature>
<feature type="compositionally biased region" description="Basic and acidic residues" evidence="1">
    <location>
        <begin position="656"/>
        <end position="667"/>
    </location>
</feature>
<feature type="region of interest" description="Disordered" evidence="1">
    <location>
        <begin position="656"/>
        <end position="677"/>
    </location>
</feature>
<evidence type="ECO:0000256" key="1">
    <source>
        <dbReference type="SAM" id="MobiDB-lite"/>
    </source>
</evidence>
<comment type="caution">
    <text evidence="2">The sequence shown here is derived from an EMBL/GenBank/DDBJ whole genome shotgun (WGS) entry which is preliminary data.</text>
</comment>
<dbReference type="AlphaFoldDB" id="A0AAW0IEN1"/>
<feature type="region of interest" description="Disordered" evidence="1">
    <location>
        <begin position="449"/>
        <end position="499"/>
    </location>
</feature>
<name>A0AAW0IEN1_MYOGA</name>
<feature type="compositionally biased region" description="Polar residues" evidence="1">
    <location>
        <begin position="180"/>
        <end position="192"/>
    </location>
</feature>
<organism evidence="2 3">
    <name type="scientific">Myodes glareolus</name>
    <name type="common">Bank vole</name>
    <name type="synonym">Clethrionomys glareolus</name>
    <dbReference type="NCBI Taxonomy" id="447135"/>
    <lineage>
        <taxon>Eukaryota</taxon>
        <taxon>Metazoa</taxon>
        <taxon>Chordata</taxon>
        <taxon>Craniata</taxon>
        <taxon>Vertebrata</taxon>
        <taxon>Euteleostomi</taxon>
        <taxon>Mammalia</taxon>
        <taxon>Eutheria</taxon>
        <taxon>Euarchontoglires</taxon>
        <taxon>Glires</taxon>
        <taxon>Rodentia</taxon>
        <taxon>Myomorpha</taxon>
        <taxon>Muroidea</taxon>
        <taxon>Cricetidae</taxon>
        <taxon>Arvicolinae</taxon>
        <taxon>Myodes</taxon>
    </lineage>
</organism>
<evidence type="ECO:0000313" key="3">
    <source>
        <dbReference type="Proteomes" id="UP001488838"/>
    </source>
</evidence>
<reference evidence="2 3" key="1">
    <citation type="journal article" date="2023" name="bioRxiv">
        <title>Conserved and derived expression patterns and positive selection on dental genes reveal complex evolutionary context of ever-growing rodent molars.</title>
        <authorList>
            <person name="Calamari Z.T."/>
            <person name="Song A."/>
            <person name="Cohen E."/>
            <person name="Akter M."/>
            <person name="Roy R.D."/>
            <person name="Hallikas O."/>
            <person name="Christensen M.M."/>
            <person name="Li P."/>
            <person name="Marangoni P."/>
            <person name="Jernvall J."/>
            <person name="Klein O.D."/>
        </authorList>
    </citation>
    <scope>NUCLEOTIDE SEQUENCE [LARGE SCALE GENOMIC DNA]</scope>
    <source>
        <strain evidence="2">V071</strain>
    </source>
</reference>
<feature type="compositionally biased region" description="Polar residues" evidence="1">
    <location>
        <begin position="452"/>
        <end position="464"/>
    </location>
</feature>
<proteinExistence type="predicted"/>
<feature type="region of interest" description="Disordered" evidence="1">
    <location>
        <begin position="162"/>
        <end position="192"/>
    </location>
</feature>
<feature type="region of interest" description="Disordered" evidence="1">
    <location>
        <begin position="244"/>
        <end position="322"/>
    </location>
</feature>